<feature type="transmembrane region" description="Helical" evidence="1">
    <location>
        <begin position="30"/>
        <end position="47"/>
    </location>
</feature>
<gene>
    <name evidence="2" type="ORF">SAMN05661109_02265</name>
</gene>
<dbReference type="Proteomes" id="UP000198929">
    <property type="component" value="Unassembled WGS sequence"/>
</dbReference>
<feature type="transmembrane region" description="Helical" evidence="1">
    <location>
        <begin position="7"/>
        <end position="24"/>
    </location>
</feature>
<feature type="transmembrane region" description="Helical" evidence="1">
    <location>
        <begin position="54"/>
        <end position="73"/>
    </location>
</feature>
<sequence length="110" mass="12040">MAPRWRLLITYALVSTVILLVSPVFGPLGWAVPLVVLNPVLTLLLSWRDTAQRGFTWLWFMIPTLTGVVQALILMNASAIPFSTLLLIGAALGVGLGAISRRRTMAVKKR</sequence>
<protein>
    <recommendedName>
        <fullName evidence="4">Integral membrane protein</fullName>
    </recommendedName>
</protein>
<dbReference type="AlphaFoldDB" id="A0A1H9VJU7"/>
<dbReference type="EMBL" id="FOGQ01000012">
    <property type="protein sequence ID" value="SES21617.1"/>
    <property type="molecule type" value="Genomic_DNA"/>
</dbReference>
<keyword evidence="1" id="KW-1133">Transmembrane helix</keyword>
<name>A0A1H9VJU7_9CORY</name>
<organism evidence="2 3">
    <name type="scientific">Corynebacterium cystitidis DSM 20524</name>
    <dbReference type="NCBI Taxonomy" id="1121357"/>
    <lineage>
        <taxon>Bacteria</taxon>
        <taxon>Bacillati</taxon>
        <taxon>Actinomycetota</taxon>
        <taxon>Actinomycetes</taxon>
        <taxon>Mycobacteriales</taxon>
        <taxon>Corynebacteriaceae</taxon>
        <taxon>Corynebacterium</taxon>
    </lineage>
</organism>
<keyword evidence="1" id="KW-0812">Transmembrane</keyword>
<evidence type="ECO:0008006" key="4">
    <source>
        <dbReference type="Google" id="ProtNLM"/>
    </source>
</evidence>
<evidence type="ECO:0000313" key="3">
    <source>
        <dbReference type="Proteomes" id="UP000198929"/>
    </source>
</evidence>
<reference evidence="3" key="1">
    <citation type="submission" date="2016-10" db="EMBL/GenBank/DDBJ databases">
        <authorList>
            <person name="Varghese N."/>
            <person name="Submissions S."/>
        </authorList>
    </citation>
    <scope>NUCLEOTIDE SEQUENCE [LARGE SCALE GENOMIC DNA]</scope>
    <source>
        <strain evidence="3">DSM 20524</strain>
    </source>
</reference>
<feature type="transmembrane region" description="Helical" evidence="1">
    <location>
        <begin position="79"/>
        <end position="100"/>
    </location>
</feature>
<keyword evidence="3" id="KW-1185">Reference proteome</keyword>
<accession>A0A1H9VJU7</accession>
<evidence type="ECO:0000256" key="1">
    <source>
        <dbReference type="SAM" id="Phobius"/>
    </source>
</evidence>
<evidence type="ECO:0000313" key="2">
    <source>
        <dbReference type="EMBL" id="SES21617.1"/>
    </source>
</evidence>
<proteinExistence type="predicted"/>
<keyword evidence="1" id="KW-0472">Membrane</keyword>